<dbReference type="Gene3D" id="3.80.10.10">
    <property type="entry name" value="Ribonuclease Inhibitor"/>
    <property type="match status" value="1"/>
</dbReference>
<dbReference type="GO" id="GO:0005737">
    <property type="term" value="C:cytoplasm"/>
    <property type="evidence" value="ECO:0007669"/>
    <property type="project" value="TreeGrafter"/>
</dbReference>
<dbReference type="InterPro" id="IPR001611">
    <property type="entry name" value="Leu-rich_rpt"/>
</dbReference>
<dbReference type="OrthoDB" id="676979at2759"/>
<dbReference type="STRING" id="667725.A0A0L0G3Q4"/>
<name>A0A0L0G3Q4_9EUKA</name>
<dbReference type="RefSeq" id="XP_014157391.1">
    <property type="nucleotide sequence ID" value="XM_014301916.1"/>
</dbReference>
<organism evidence="3 4">
    <name type="scientific">Sphaeroforma arctica JP610</name>
    <dbReference type="NCBI Taxonomy" id="667725"/>
    <lineage>
        <taxon>Eukaryota</taxon>
        <taxon>Ichthyosporea</taxon>
        <taxon>Ichthyophonida</taxon>
        <taxon>Sphaeroforma</taxon>
    </lineage>
</organism>
<evidence type="ECO:0000313" key="3">
    <source>
        <dbReference type="EMBL" id="KNC83489.1"/>
    </source>
</evidence>
<protein>
    <submittedName>
        <fullName evidence="3">Uncharacterized protein</fullName>
    </submittedName>
</protein>
<dbReference type="InterPro" id="IPR003591">
    <property type="entry name" value="Leu-rich_rpt_typical-subtyp"/>
</dbReference>
<gene>
    <name evidence="3" type="ORF">SARC_04270</name>
</gene>
<feature type="non-terminal residue" evidence="3">
    <location>
        <position position="152"/>
    </location>
</feature>
<reference evidence="3 4" key="1">
    <citation type="submission" date="2011-02" db="EMBL/GenBank/DDBJ databases">
        <title>The Genome Sequence of Sphaeroforma arctica JP610.</title>
        <authorList>
            <consortium name="The Broad Institute Genome Sequencing Platform"/>
            <person name="Russ C."/>
            <person name="Cuomo C."/>
            <person name="Young S.K."/>
            <person name="Zeng Q."/>
            <person name="Gargeya S."/>
            <person name="Alvarado L."/>
            <person name="Berlin A."/>
            <person name="Chapman S.B."/>
            <person name="Chen Z."/>
            <person name="Freedman E."/>
            <person name="Gellesch M."/>
            <person name="Goldberg J."/>
            <person name="Griggs A."/>
            <person name="Gujja S."/>
            <person name="Heilman E."/>
            <person name="Heiman D."/>
            <person name="Howarth C."/>
            <person name="Mehta T."/>
            <person name="Neiman D."/>
            <person name="Pearson M."/>
            <person name="Roberts A."/>
            <person name="Saif S."/>
            <person name="Shea T."/>
            <person name="Shenoy N."/>
            <person name="Sisk P."/>
            <person name="Stolte C."/>
            <person name="Sykes S."/>
            <person name="White J."/>
            <person name="Yandava C."/>
            <person name="Burger G."/>
            <person name="Gray M.W."/>
            <person name="Holland P.W.H."/>
            <person name="King N."/>
            <person name="Lang F.B.F."/>
            <person name="Roger A.J."/>
            <person name="Ruiz-Trillo I."/>
            <person name="Haas B."/>
            <person name="Nusbaum C."/>
            <person name="Birren B."/>
        </authorList>
    </citation>
    <scope>NUCLEOTIDE SEQUENCE [LARGE SCALE GENOMIC DNA]</scope>
    <source>
        <strain evidence="3 4">JP610</strain>
    </source>
</reference>
<accession>A0A0L0G3Q4</accession>
<dbReference type="eggNOG" id="KOG0619">
    <property type="taxonomic scope" value="Eukaryota"/>
</dbReference>
<dbReference type="GeneID" id="25904774"/>
<dbReference type="InterPro" id="IPR050216">
    <property type="entry name" value="LRR_domain-containing"/>
</dbReference>
<keyword evidence="2" id="KW-0677">Repeat</keyword>
<dbReference type="PROSITE" id="PS51450">
    <property type="entry name" value="LRR"/>
    <property type="match status" value="2"/>
</dbReference>
<sequence length="152" mass="17380">MRNWGNTLGREKKGAYVCELKMEKANAIKLALKTCKKSNNAVLDLSNSELTDVPPKIKECSHVEELYLYGNKLSTLPVEFKKLTCLTTLILSENNIREIPPAMSFLKLEVFDLRHNKLTEIPDVVYNCTTLKKLYLRQNRIQTIGPEIAKLK</sequence>
<evidence type="ECO:0000256" key="1">
    <source>
        <dbReference type="ARBA" id="ARBA00022614"/>
    </source>
</evidence>
<dbReference type="AlphaFoldDB" id="A0A0L0G3Q4"/>
<dbReference type="SMART" id="SM00369">
    <property type="entry name" value="LRR_TYP"/>
    <property type="match status" value="4"/>
</dbReference>
<evidence type="ECO:0000313" key="4">
    <source>
        <dbReference type="Proteomes" id="UP000054560"/>
    </source>
</evidence>
<dbReference type="SUPFAM" id="SSF52058">
    <property type="entry name" value="L domain-like"/>
    <property type="match status" value="1"/>
</dbReference>
<keyword evidence="4" id="KW-1185">Reference proteome</keyword>
<dbReference type="PANTHER" id="PTHR48051:SF1">
    <property type="entry name" value="RAS SUPPRESSOR PROTEIN 1"/>
    <property type="match status" value="1"/>
</dbReference>
<proteinExistence type="predicted"/>
<keyword evidence="1" id="KW-0433">Leucine-rich repeat</keyword>
<dbReference type="Proteomes" id="UP000054560">
    <property type="component" value="Unassembled WGS sequence"/>
</dbReference>
<dbReference type="Pfam" id="PF00560">
    <property type="entry name" value="LRR_1"/>
    <property type="match status" value="2"/>
</dbReference>
<evidence type="ECO:0000256" key="2">
    <source>
        <dbReference type="ARBA" id="ARBA00022737"/>
    </source>
</evidence>
<dbReference type="EMBL" id="KQ241830">
    <property type="protein sequence ID" value="KNC83489.1"/>
    <property type="molecule type" value="Genomic_DNA"/>
</dbReference>
<dbReference type="PANTHER" id="PTHR48051">
    <property type="match status" value="1"/>
</dbReference>
<dbReference type="Pfam" id="PF13855">
    <property type="entry name" value="LRR_8"/>
    <property type="match status" value="1"/>
</dbReference>
<dbReference type="InterPro" id="IPR032675">
    <property type="entry name" value="LRR_dom_sf"/>
</dbReference>